<dbReference type="EMBL" id="CAJNDS010001779">
    <property type="protein sequence ID" value="CAE7278896.1"/>
    <property type="molecule type" value="Genomic_DNA"/>
</dbReference>
<feature type="transmembrane region" description="Helical" evidence="3">
    <location>
        <begin position="144"/>
        <end position="166"/>
    </location>
</feature>
<dbReference type="Proteomes" id="UP000604046">
    <property type="component" value="Unassembled WGS sequence"/>
</dbReference>
<evidence type="ECO:0000313" key="5">
    <source>
        <dbReference type="Proteomes" id="UP000604046"/>
    </source>
</evidence>
<keyword evidence="3" id="KW-1133">Transmembrane helix</keyword>
<keyword evidence="3" id="KW-0472">Membrane</keyword>
<keyword evidence="3" id="KW-0812">Transmembrane</keyword>
<accession>A0A812MQB8</accession>
<feature type="region of interest" description="Disordered" evidence="2">
    <location>
        <begin position="67"/>
        <end position="99"/>
    </location>
</feature>
<evidence type="ECO:0000256" key="3">
    <source>
        <dbReference type="SAM" id="Phobius"/>
    </source>
</evidence>
<comment type="caution">
    <text evidence="4">The sequence shown here is derived from an EMBL/GenBank/DDBJ whole genome shotgun (WGS) entry which is preliminary data.</text>
</comment>
<dbReference type="OrthoDB" id="10457238at2759"/>
<evidence type="ECO:0000313" key="4">
    <source>
        <dbReference type="EMBL" id="CAE7278896.1"/>
    </source>
</evidence>
<reference evidence="4" key="1">
    <citation type="submission" date="2021-02" db="EMBL/GenBank/DDBJ databases">
        <authorList>
            <person name="Dougan E. K."/>
            <person name="Rhodes N."/>
            <person name="Thang M."/>
            <person name="Chan C."/>
        </authorList>
    </citation>
    <scope>NUCLEOTIDE SEQUENCE</scope>
</reference>
<evidence type="ECO:0000256" key="2">
    <source>
        <dbReference type="SAM" id="MobiDB-lite"/>
    </source>
</evidence>
<keyword evidence="5" id="KW-1185">Reference proteome</keyword>
<protein>
    <submittedName>
        <fullName evidence="4">VPS11 protein</fullName>
    </submittedName>
</protein>
<feature type="coiled-coil region" evidence="1">
    <location>
        <begin position="27"/>
        <end position="54"/>
    </location>
</feature>
<sequence length="359" mass="38834">MPTPSYQEASALAGEFEILREEVLAKFEQVYAHLNALEARMESLAEEKAEIVSGIITCEIGIGDDIPVGGAGNEPPAEKPPNNQSPPAAKGAGGSDPTSLTCSLEGVASVVEDPEDQMGMVPFAESAWTYPVVIGLVRAGVVEAIFAVVLLLVNLFMQMAFMVIILSPDFLPGDIADQIDFAKQWRRSVAHDHQNLDLAATSLASRVCNGDGALIVSTRQATLLENIDNYIGLATDAFEPEFFQPGVLLSVLCILLWSLCVYKELRSIVHAFEAVRRVPRSATTVLHENVLLSLSRGRYKVLKATYVLRTFIAVALLMSGIRWLAQTTSITELMLNAVALNAILDVDEFLGFSSQGSPR</sequence>
<dbReference type="AlphaFoldDB" id="A0A812MQB8"/>
<gene>
    <name evidence="4" type="primary">VPS11</name>
    <name evidence="4" type="ORF">SNAT2548_LOCUS14794</name>
</gene>
<feature type="transmembrane region" description="Helical" evidence="3">
    <location>
        <begin position="242"/>
        <end position="262"/>
    </location>
</feature>
<organism evidence="4 5">
    <name type="scientific">Symbiodinium natans</name>
    <dbReference type="NCBI Taxonomy" id="878477"/>
    <lineage>
        <taxon>Eukaryota</taxon>
        <taxon>Sar</taxon>
        <taxon>Alveolata</taxon>
        <taxon>Dinophyceae</taxon>
        <taxon>Suessiales</taxon>
        <taxon>Symbiodiniaceae</taxon>
        <taxon>Symbiodinium</taxon>
    </lineage>
</organism>
<name>A0A812MQB8_9DINO</name>
<feature type="transmembrane region" description="Helical" evidence="3">
    <location>
        <begin position="306"/>
        <end position="325"/>
    </location>
</feature>
<evidence type="ECO:0000256" key="1">
    <source>
        <dbReference type="SAM" id="Coils"/>
    </source>
</evidence>
<keyword evidence="1" id="KW-0175">Coiled coil</keyword>
<proteinExistence type="predicted"/>